<evidence type="ECO:0000313" key="3">
    <source>
        <dbReference type="Proteomes" id="UP001058860"/>
    </source>
</evidence>
<dbReference type="Proteomes" id="UP001058860">
    <property type="component" value="Chromosome"/>
</dbReference>
<organism evidence="2 3">
    <name type="scientific">Svornostia abyssi</name>
    <dbReference type="NCBI Taxonomy" id="2898438"/>
    <lineage>
        <taxon>Bacteria</taxon>
        <taxon>Bacillati</taxon>
        <taxon>Actinomycetota</taxon>
        <taxon>Thermoleophilia</taxon>
        <taxon>Solirubrobacterales</taxon>
        <taxon>Baekduiaceae</taxon>
        <taxon>Svornostia</taxon>
    </lineage>
</organism>
<evidence type="ECO:0000313" key="2">
    <source>
        <dbReference type="EMBL" id="UUY05716.1"/>
    </source>
</evidence>
<dbReference type="PROSITE" id="PS50862">
    <property type="entry name" value="AA_TRNA_LIGASE_II"/>
    <property type="match status" value="1"/>
</dbReference>
<dbReference type="EMBL" id="CP088295">
    <property type="protein sequence ID" value="UUY05716.1"/>
    <property type="molecule type" value="Genomic_DNA"/>
</dbReference>
<protein>
    <submittedName>
        <fullName evidence="2">ATP phosphoribosyltransferase regulatory subunit</fullName>
    </submittedName>
</protein>
<dbReference type="PIRSF" id="PIRSF001549">
    <property type="entry name" value="His-tRNA_synth"/>
    <property type="match status" value="1"/>
</dbReference>
<dbReference type="GO" id="GO:0016757">
    <property type="term" value="F:glycosyltransferase activity"/>
    <property type="evidence" value="ECO:0007669"/>
    <property type="project" value="UniProtKB-KW"/>
</dbReference>
<sequence>MESIAGFTDRYAGELRRRRYLAASFARVAESFGFEPLEVPVVENADAYDERVVGLSPWPEWNPKGVFELAIPRYVDAYDDEDGADRAVLIPEGTLSVTRWLAAELRGTSDPANADGLPRKIYYEVACYRNELLSTLSPQKGRQFTQFGIEVLGSGDILSELETISIAAEGLRSIGVSDAAIAFRISSNALFSGLAAESGLDHPSSIELKEALDTIAECKAGKRAERLEGTVRELLNLLEACNVSSESLALWQYIVDRPFGPVTDRDRLRLGDAHAEHLDRIDQIARAVAELGVRVDVDFCVVRSHEYYTGVTFEIDLVSDSGERAVEVGGGGRYDRLMGNFLQDAPGAVVPCSGYAFGLERLSHALQAAEQFAHAVAGVHLEDEPAPHLDLNESTPSAYIASVNDQRERRLLERVSVKLPR</sequence>
<gene>
    <name evidence="2" type="ORF">LRS13_09405</name>
</gene>
<feature type="domain" description="Aminoacyl-transfer RNA synthetases class-II family profile" evidence="1">
    <location>
        <begin position="1"/>
        <end position="396"/>
    </location>
</feature>
<keyword evidence="2" id="KW-0328">Glycosyltransferase</keyword>
<dbReference type="InterPro" id="IPR041715">
    <property type="entry name" value="HisRS-like_core"/>
</dbReference>
<proteinExistence type="predicted"/>
<dbReference type="RefSeq" id="WP_353866161.1">
    <property type="nucleotide sequence ID" value="NZ_CP088295.1"/>
</dbReference>
<dbReference type="SUPFAM" id="SSF55681">
    <property type="entry name" value="Class II aaRS and biotin synthetases"/>
    <property type="match status" value="1"/>
</dbReference>
<reference evidence="3" key="1">
    <citation type="submission" date="2021-11" db="EMBL/GenBank/DDBJ databases">
        <title>Cultivation dependent microbiological survey of springs from the worlds oldest radium mine currently devoted to the extraction of radon-saturated water.</title>
        <authorList>
            <person name="Kapinusova G."/>
            <person name="Smrhova T."/>
            <person name="Strejcek M."/>
            <person name="Suman J."/>
            <person name="Jani K."/>
            <person name="Pajer P."/>
            <person name="Uhlik O."/>
        </authorList>
    </citation>
    <scope>NUCLEOTIDE SEQUENCE [LARGE SCALE GENOMIC DNA]</scope>
    <source>
        <strain evidence="3">J379</strain>
    </source>
</reference>
<dbReference type="InterPro" id="IPR004516">
    <property type="entry name" value="HisRS/HisZ"/>
</dbReference>
<name>A0ABY5PLZ5_9ACTN</name>
<dbReference type="PANTHER" id="PTHR43707">
    <property type="entry name" value="HISTIDYL-TRNA SYNTHETASE"/>
    <property type="match status" value="1"/>
</dbReference>
<dbReference type="Pfam" id="PF13393">
    <property type="entry name" value="tRNA-synt_His"/>
    <property type="match status" value="1"/>
</dbReference>
<keyword evidence="2" id="KW-0808">Transferase</keyword>
<evidence type="ECO:0000259" key="1">
    <source>
        <dbReference type="PROSITE" id="PS50862"/>
    </source>
</evidence>
<accession>A0ABY5PLZ5</accession>
<dbReference type="InterPro" id="IPR045864">
    <property type="entry name" value="aa-tRNA-synth_II/BPL/LPL"/>
</dbReference>
<keyword evidence="3" id="KW-1185">Reference proteome</keyword>
<dbReference type="Gene3D" id="3.30.930.10">
    <property type="entry name" value="Bira Bifunctional Protein, Domain 2"/>
    <property type="match status" value="2"/>
</dbReference>
<dbReference type="PANTHER" id="PTHR43707:SF1">
    <property type="entry name" value="HISTIDINE--TRNA LIGASE, MITOCHONDRIAL-RELATED"/>
    <property type="match status" value="1"/>
</dbReference>
<dbReference type="InterPro" id="IPR006195">
    <property type="entry name" value="aa-tRNA-synth_II"/>
</dbReference>